<evidence type="ECO:0000313" key="2">
    <source>
        <dbReference type="Proteomes" id="UP000695562"/>
    </source>
</evidence>
<dbReference type="Proteomes" id="UP000695562">
    <property type="component" value="Unassembled WGS sequence"/>
</dbReference>
<keyword evidence="2" id="KW-1185">Reference proteome</keyword>
<protein>
    <submittedName>
        <fullName evidence="1">Uncharacterized protein</fullName>
    </submittedName>
</protein>
<name>A0A8J4PKZ6_9MYCE</name>
<dbReference type="AlphaFoldDB" id="A0A8J4PKZ6"/>
<sequence>IVSNGWIGDIKEIVLSYGLWPLSSTSYPTGPSESVPPFTSRAFSCKQVKIYQTCPQGESRCLPKNTPLTYSQSYTKVFASRIKTFSLTAQQFEQASLHIPMYPLGH</sequence>
<feature type="non-terminal residue" evidence="1">
    <location>
        <position position="1"/>
    </location>
</feature>
<comment type="caution">
    <text evidence="1">The sequence shown here is derived from an EMBL/GenBank/DDBJ whole genome shotgun (WGS) entry which is preliminary data.</text>
</comment>
<reference evidence="1" key="1">
    <citation type="submission" date="2020-01" db="EMBL/GenBank/DDBJ databases">
        <title>Development of genomics and gene disruption for Polysphondylium violaceum indicates a role for the polyketide synthase stlB in stalk morphogenesis.</title>
        <authorList>
            <person name="Narita B."/>
            <person name="Kawabe Y."/>
            <person name="Kin K."/>
            <person name="Saito T."/>
            <person name="Gibbs R."/>
            <person name="Kuspa A."/>
            <person name="Muzny D."/>
            <person name="Queller D."/>
            <person name="Richards S."/>
            <person name="Strassman J."/>
            <person name="Sucgang R."/>
            <person name="Worley K."/>
            <person name="Schaap P."/>
        </authorList>
    </citation>
    <scope>NUCLEOTIDE SEQUENCE</scope>
    <source>
        <strain evidence="1">QSvi11</strain>
    </source>
</reference>
<gene>
    <name evidence="1" type="ORF">CYY_009917</name>
</gene>
<organism evidence="1 2">
    <name type="scientific">Polysphondylium violaceum</name>
    <dbReference type="NCBI Taxonomy" id="133409"/>
    <lineage>
        <taxon>Eukaryota</taxon>
        <taxon>Amoebozoa</taxon>
        <taxon>Evosea</taxon>
        <taxon>Eumycetozoa</taxon>
        <taxon>Dictyostelia</taxon>
        <taxon>Dictyosteliales</taxon>
        <taxon>Dictyosteliaceae</taxon>
        <taxon>Polysphondylium</taxon>
    </lineage>
</organism>
<evidence type="ECO:0000313" key="1">
    <source>
        <dbReference type="EMBL" id="KAF2068765.1"/>
    </source>
</evidence>
<proteinExistence type="predicted"/>
<dbReference type="EMBL" id="AJWJ01000851">
    <property type="protein sequence ID" value="KAF2068765.1"/>
    <property type="molecule type" value="Genomic_DNA"/>
</dbReference>
<accession>A0A8J4PKZ6</accession>